<dbReference type="InterPro" id="IPR001320">
    <property type="entry name" value="Iontro_rcpt_C"/>
</dbReference>
<dbReference type="EMBL" id="BMAV01007868">
    <property type="protein sequence ID" value="GFY51063.1"/>
    <property type="molecule type" value="Genomic_DNA"/>
</dbReference>
<keyword evidence="17" id="KW-1185">Reference proteome</keyword>
<accession>A0A8X7C1U5</accession>
<dbReference type="Proteomes" id="UP000886998">
    <property type="component" value="Unassembled WGS sequence"/>
</dbReference>
<reference evidence="16" key="1">
    <citation type="submission" date="2020-08" db="EMBL/GenBank/DDBJ databases">
        <title>Multicomponent nature underlies the extraordinary mechanical properties of spider dragline silk.</title>
        <authorList>
            <person name="Kono N."/>
            <person name="Nakamura H."/>
            <person name="Mori M."/>
            <person name="Yoshida Y."/>
            <person name="Ohtoshi R."/>
            <person name="Malay A.D."/>
            <person name="Moran D.A.P."/>
            <person name="Tomita M."/>
            <person name="Numata K."/>
            <person name="Arakawa K."/>
        </authorList>
    </citation>
    <scope>NUCLEOTIDE SEQUENCE</scope>
</reference>
<feature type="transmembrane region" description="Helical" evidence="13">
    <location>
        <begin position="83"/>
        <end position="110"/>
    </location>
</feature>
<evidence type="ECO:0000256" key="11">
    <source>
        <dbReference type="ARBA" id="ARBA00023286"/>
    </source>
</evidence>
<evidence type="ECO:0000259" key="14">
    <source>
        <dbReference type="Pfam" id="PF00060"/>
    </source>
</evidence>
<keyword evidence="10" id="KW-0325">Glycoprotein</keyword>
<keyword evidence="3" id="KW-0813">Transport</keyword>
<keyword evidence="5 13" id="KW-0812">Transmembrane</keyword>
<dbReference type="AlphaFoldDB" id="A0A8X7C1U5"/>
<organism evidence="16 17">
    <name type="scientific">Trichonephila inaurata madagascariensis</name>
    <dbReference type="NCBI Taxonomy" id="2747483"/>
    <lineage>
        <taxon>Eukaryota</taxon>
        <taxon>Metazoa</taxon>
        <taxon>Ecdysozoa</taxon>
        <taxon>Arthropoda</taxon>
        <taxon>Chelicerata</taxon>
        <taxon>Arachnida</taxon>
        <taxon>Araneae</taxon>
        <taxon>Araneomorphae</taxon>
        <taxon>Entelegynae</taxon>
        <taxon>Araneoidea</taxon>
        <taxon>Nephilidae</taxon>
        <taxon>Trichonephila</taxon>
        <taxon>Trichonephila inaurata</taxon>
    </lineage>
</organism>
<keyword evidence="12" id="KW-0407">Ion channel</keyword>
<evidence type="ECO:0000256" key="1">
    <source>
        <dbReference type="ARBA" id="ARBA00004651"/>
    </source>
</evidence>
<dbReference type="SUPFAM" id="SSF53850">
    <property type="entry name" value="Periplasmic binding protein-like II"/>
    <property type="match status" value="1"/>
</dbReference>
<dbReference type="GO" id="GO:0015276">
    <property type="term" value="F:ligand-gated monoatomic ion channel activity"/>
    <property type="evidence" value="ECO:0007669"/>
    <property type="project" value="InterPro"/>
</dbReference>
<sequence length="366" mass="41685">MNKLGMDYEIVIPEDGEFGRELAFGNWSGLIGMLHRGEADMAVANLGIYENRFRTIDFGFPYFMDSLTFAIMRQSNQRKIFSFLRLFDSSIWMSILISLIISAIVIYFILKARETFINVFVSLFGNILRQPLSFPTDWNRWKLVIGCWFVFAGTISFIYSCTLLAFLALPSEPKTVETFEELSEAVVEGTHRAYSMKGSFFASFLQNSKDKKLQLLGEKIMQNNWLLSAEEMSTDPLKNEYSAAIGSKYIFKFLYGSGEIKSKVFISEDLAFTANAAIGFRKGFCCTSKLSEIVGRLMGSGIYDKFLQEESFKLQLPKSQSETQEERTKALSVKDVADAFILLSIGLLISLFVFFGELIFYHFQKL</sequence>
<evidence type="ECO:0000256" key="3">
    <source>
        <dbReference type="ARBA" id="ARBA00022448"/>
    </source>
</evidence>
<name>A0A8X7C1U5_9ARAC</name>
<evidence type="ECO:0000313" key="16">
    <source>
        <dbReference type="EMBL" id="GFY51063.1"/>
    </source>
</evidence>
<proteinExistence type="inferred from homology"/>
<comment type="subcellular location">
    <subcellularLocation>
        <location evidence="1">Cell membrane</location>
        <topology evidence="1">Multi-pass membrane protein</topology>
    </subcellularLocation>
</comment>
<evidence type="ECO:0000256" key="12">
    <source>
        <dbReference type="ARBA" id="ARBA00023303"/>
    </source>
</evidence>
<evidence type="ECO:0000256" key="2">
    <source>
        <dbReference type="ARBA" id="ARBA00008685"/>
    </source>
</evidence>
<dbReference type="GO" id="GO:0005886">
    <property type="term" value="C:plasma membrane"/>
    <property type="evidence" value="ECO:0007669"/>
    <property type="project" value="UniProtKB-SubCell"/>
</dbReference>
<evidence type="ECO:0000256" key="9">
    <source>
        <dbReference type="ARBA" id="ARBA00023170"/>
    </source>
</evidence>
<feature type="domain" description="Ionotropic glutamate receptor L-glutamate and glycine-binding" evidence="15">
    <location>
        <begin position="2"/>
        <end position="71"/>
    </location>
</feature>
<dbReference type="PANTHER" id="PTHR42643">
    <property type="entry name" value="IONOTROPIC RECEPTOR 20A-RELATED"/>
    <property type="match status" value="1"/>
</dbReference>
<evidence type="ECO:0000256" key="13">
    <source>
        <dbReference type="SAM" id="Phobius"/>
    </source>
</evidence>
<dbReference type="GO" id="GO:0050906">
    <property type="term" value="P:detection of stimulus involved in sensory perception"/>
    <property type="evidence" value="ECO:0007669"/>
    <property type="project" value="UniProtKB-ARBA"/>
</dbReference>
<keyword evidence="4" id="KW-1003">Cell membrane</keyword>
<protein>
    <submittedName>
        <fullName evidence="16">Putative glutamate receptor</fullName>
    </submittedName>
</protein>
<keyword evidence="9 16" id="KW-0675">Receptor</keyword>
<evidence type="ECO:0000313" key="17">
    <source>
        <dbReference type="Proteomes" id="UP000886998"/>
    </source>
</evidence>
<comment type="caution">
    <text evidence="16">The sequence shown here is derived from an EMBL/GenBank/DDBJ whole genome shotgun (WGS) entry which is preliminary data.</text>
</comment>
<dbReference type="PANTHER" id="PTHR42643:SF24">
    <property type="entry name" value="IONOTROPIC RECEPTOR 60A"/>
    <property type="match status" value="1"/>
</dbReference>
<dbReference type="Gene3D" id="3.40.190.10">
    <property type="entry name" value="Periplasmic binding protein-like II"/>
    <property type="match status" value="1"/>
</dbReference>
<evidence type="ECO:0000256" key="7">
    <source>
        <dbReference type="ARBA" id="ARBA00023065"/>
    </source>
</evidence>
<evidence type="ECO:0000259" key="15">
    <source>
        <dbReference type="Pfam" id="PF10613"/>
    </source>
</evidence>
<evidence type="ECO:0000256" key="4">
    <source>
        <dbReference type="ARBA" id="ARBA00022475"/>
    </source>
</evidence>
<comment type="similarity">
    <text evidence="2">Belongs to the glutamate-gated ion channel (TC 1.A.10.1) family.</text>
</comment>
<keyword evidence="7" id="KW-0406">Ion transport</keyword>
<evidence type="ECO:0000256" key="6">
    <source>
        <dbReference type="ARBA" id="ARBA00022989"/>
    </source>
</evidence>
<keyword evidence="11" id="KW-1071">Ligand-gated ion channel</keyword>
<feature type="transmembrane region" description="Helical" evidence="13">
    <location>
        <begin position="339"/>
        <end position="363"/>
    </location>
</feature>
<keyword evidence="6 13" id="KW-1133">Transmembrane helix</keyword>
<dbReference type="InterPro" id="IPR052192">
    <property type="entry name" value="Insect_Ionotropic_Sensory_Rcpt"/>
</dbReference>
<dbReference type="Gene3D" id="1.10.287.70">
    <property type="match status" value="1"/>
</dbReference>
<dbReference type="OrthoDB" id="8050636at2759"/>
<dbReference type="Pfam" id="PF00060">
    <property type="entry name" value="Lig_chan"/>
    <property type="match status" value="1"/>
</dbReference>
<feature type="domain" description="Ionotropic glutamate receptor C-terminal" evidence="14">
    <location>
        <begin position="89"/>
        <end position="347"/>
    </location>
</feature>
<keyword evidence="8 13" id="KW-0472">Membrane</keyword>
<dbReference type="Pfam" id="PF10613">
    <property type="entry name" value="Lig_chan-Glu_bd"/>
    <property type="match status" value="1"/>
</dbReference>
<feature type="transmembrane region" description="Helical" evidence="13">
    <location>
        <begin position="143"/>
        <end position="169"/>
    </location>
</feature>
<evidence type="ECO:0000256" key="5">
    <source>
        <dbReference type="ARBA" id="ARBA00022692"/>
    </source>
</evidence>
<evidence type="ECO:0000256" key="10">
    <source>
        <dbReference type="ARBA" id="ARBA00023180"/>
    </source>
</evidence>
<evidence type="ECO:0000256" key="8">
    <source>
        <dbReference type="ARBA" id="ARBA00023136"/>
    </source>
</evidence>
<dbReference type="InterPro" id="IPR019594">
    <property type="entry name" value="Glu/Gly-bd"/>
</dbReference>
<gene>
    <name evidence="16" type="primary">KBP_0</name>
    <name evidence="16" type="ORF">TNIN_81</name>
</gene>